<name>A0A1M3KUY4_9BACT</name>
<evidence type="ECO:0000313" key="2">
    <source>
        <dbReference type="Proteomes" id="UP000184233"/>
    </source>
</evidence>
<comment type="caution">
    <text evidence="1">The sequence shown here is derived from an EMBL/GenBank/DDBJ whole genome shotgun (WGS) entry which is preliminary data.</text>
</comment>
<protein>
    <submittedName>
        <fullName evidence="1">Uncharacterized protein</fullName>
    </submittedName>
</protein>
<dbReference type="InterPro" id="IPR028228">
    <property type="entry name" value="Imm53"/>
</dbReference>
<gene>
    <name evidence="1" type="ORF">BGO89_12645</name>
</gene>
<proteinExistence type="predicted"/>
<organism evidence="1 2">
    <name type="scientific">Candidatus Kapaibacterium thiocyanatum</name>
    <dbReference type="NCBI Taxonomy" id="1895771"/>
    <lineage>
        <taxon>Bacteria</taxon>
        <taxon>Pseudomonadati</taxon>
        <taxon>Candidatus Kapaibacteriota</taxon>
        <taxon>Candidatus Kapaibacteriia</taxon>
        <taxon>Candidatus Kapaibacteriales</taxon>
        <taxon>Candidatus Kapaibacteriaceae</taxon>
        <taxon>Candidatus Kapaibacterium</taxon>
    </lineage>
</organism>
<accession>A0A1M3KUY4</accession>
<dbReference type="Pfam" id="PF15580">
    <property type="entry name" value="Imm53"/>
    <property type="match status" value="1"/>
</dbReference>
<reference evidence="1 2" key="1">
    <citation type="submission" date="2016-09" db="EMBL/GenBank/DDBJ databases">
        <title>Genome-resolved meta-omics ties microbial dynamics to process performance in biotechnology for thiocyanate degradation.</title>
        <authorList>
            <person name="Kantor R.S."/>
            <person name="Huddy R.J."/>
            <person name="Iyer R."/>
            <person name="Thomas B.C."/>
            <person name="Brown C.T."/>
            <person name="Anantharaman K."/>
            <person name="Tringe S."/>
            <person name="Hettich R.L."/>
            <person name="Harrison S.T."/>
            <person name="Banfield J.F."/>
        </authorList>
    </citation>
    <scope>NUCLEOTIDE SEQUENCE [LARGE SCALE GENOMIC DNA]</scope>
    <source>
        <strain evidence="1">59-99</strain>
    </source>
</reference>
<evidence type="ECO:0000313" key="1">
    <source>
        <dbReference type="EMBL" id="OJX56187.1"/>
    </source>
</evidence>
<sequence length="239" mass="26395">MNNIGAVTQLLEELAQFLLTKIESQSSDSSVVLEINTLDNPGWMISSILIPGIARTGSGSKSVGAFDEESQYWWTCIEEEYGESSKVLMASEAIVSAYGGPSYLPIIVEKVYSRVVNGALDENVVVLSDELISNLSSWLLVQCDGNWEHSEGIGIVMTSTGQWRLQATNVSTHLLRKKIEREKPPRFPILGTRKTWLRDPVMIDQCWYHDSADIGGLADMLETFLNNSELDPAGLPNSV</sequence>
<dbReference type="Proteomes" id="UP000184233">
    <property type="component" value="Unassembled WGS sequence"/>
</dbReference>
<dbReference type="AlphaFoldDB" id="A0A1M3KUY4"/>
<dbReference type="EMBL" id="MKVH01000025">
    <property type="protein sequence ID" value="OJX56187.1"/>
    <property type="molecule type" value="Genomic_DNA"/>
</dbReference>